<keyword evidence="2" id="KW-0472">Membrane</keyword>
<dbReference type="SMART" id="SM00228">
    <property type="entry name" value="PDZ"/>
    <property type="match status" value="1"/>
</dbReference>
<comment type="caution">
    <text evidence="5">The sequence shown here is derived from an EMBL/GenBank/DDBJ whole genome shotgun (WGS) entry which is preliminary data.</text>
</comment>
<gene>
    <name evidence="5" type="ORF">GCM10007416_02570</name>
</gene>
<keyword evidence="2" id="KW-1133">Transmembrane helix</keyword>
<dbReference type="PROSITE" id="PS50106">
    <property type="entry name" value="PDZ"/>
    <property type="match status" value="1"/>
</dbReference>
<comment type="similarity">
    <text evidence="1">Belongs to the peptidase S16 family.</text>
</comment>
<feature type="active site" evidence="1">
    <location>
        <position position="245"/>
    </location>
</feature>
<dbReference type="Gene3D" id="3.30.230.10">
    <property type="match status" value="1"/>
</dbReference>
<dbReference type="InterPro" id="IPR027065">
    <property type="entry name" value="Lon_Prtase"/>
</dbReference>
<evidence type="ECO:0000259" key="4">
    <source>
        <dbReference type="PROSITE" id="PS51786"/>
    </source>
</evidence>
<dbReference type="Pfam" id="PF05362">
    <property type="entry name" value="Lon_C"/>
    <property type="match status" value="1"/>
</dbReference>
<sequence length="356" mass="39798">MKHSSPWYRRRRSWIITGVITSALFVLLFVVPTPYYIMQPGSALEVRPMIQVEGSRNKEQGAFFMTTVSMREGNLLGSIISKWDSRYELLPRDQVLVEGEDPVEYERRQKEIMKQSQQNAVLAAFREAGYPVKEQLLGVRVLRVLEKMSAAQVLRQGDIIHRVNGDPVRSPEELIRQLAEKKVGETVRLEITRNGKKLIPKVKLRSLGRVGGKDRPGIGIEPVTERKIQTDPEVKIRAEEIGGPSAGLMFSLEIINQLENNDLTRGYRVAGTGTISPKGEVGQIGGIQHKIVAADEEGADIFFVPADIRPGDSNEKKAIRTAKEIGADMKVIPVKNLREALGFLKKQRLKSGSLKD</sequence>
<dbReference type="InterPro" id="IPR014721">
    <property type="entry name" value="Ribsml_uS5_D2-typ_fold_subgr"/>
</dbReference>
<proteinExistence type="inferred from homology"/>
<keyword evidence="1" id="KW-0645">Protease</keyword>
<dbReference type="SUPFAM" id="SSF50156">
    <property type="entry name" value="PDZ domain-like"/>
    <property type="match status" value="1"/>
</dbReference>
<dbReference type="SUPFAM" id="SSF54211">
    <property type="entry name" value="Ribosomal protein S5 domain 2-like"/>
    <property type="match status" value="1"/>
</dbReference>
<keyword evidence="2" id="KW-0812">Transmembrane</keyword>
<dbReference type="EMBL" id="BMEX01000001">
    <property type="protein sequence ID" value="GGA33339.1"/>
    <property type="molecule type" value="Genomic_DNA"/>
</dbReference>
<dbReference type="InterPro" id="IPR008269">
    <property type="entry name" value="Lon_proteolytic"/>
</dbReference>
<dbReference type="NCBIfam" id="NF041438">
    <property type="entry name" value="SepM_fam_S16"/>
    <property type="match status" value="1"/>
</dbReference>
<dbReference type="Gene3D" id="2.30.42.10">
    <property type="match status" value="1"/>
</dbReference>
<dbReference type="PROSITE" id="PS51786">
    <property type="entry name" value="LON_PROTEOLYTIC"/>
    <property type="match status" value="1"/>
</dbReference>
<dbReference type="InterPro" id="IPR036034">
    <property type="entry name" value="PDZ_sf"/>
</dbReference>
<comment type="catalytic activity">
    <reaction evidence="1">
        <text>Hydrolysis of proteins in presence of ATP.</text>
        <dbReference type="EC" id="3.4.21.53"/>
    </reaction>
</comment>
<evidence type="ECO:0000313" key="6">
    <source>
        <dbReference type="Proteomes" id="UP000617979"/>
    </source>
</evidence>
<feature type="domain" description="PDZ" evidence="3">
    <location>
        <begin position="109"/>
        <end position="195"/>
    </location>
</feature>
<dbReference type="InterPro" id="IPR020568">
    <property type="entry name" value="Ribosomal_Su5_D2-typ_SF"/>
</dbReference>
<evidence type="ECO:0000256" key="1">
    <source>
        <dbReference type="PROSITE-ProRule" id="PRU01122"/>
    </source>
</evidence>
<keyword evidence="1" id="KW-0378">Hydrolase</keyword>
<feature type="active site" evidence="1">
    <location>
        <position position="290"/>
    </location>
</feature>
<accession>A0ABQ1FXF5</accession>
<dbReference type="Proteomes" id="UP000617979">
    <property type="component" value="Unassembled WGS sequence"/>
</dbReference>
<keyword evidence="1" id="KW-0720">Serine protease</keyword>
<dbReference type="EC" id="3.4.21.53" evidence="1"/>
<evidence type="ECO:0000313" key="5">
    <source>
        <dbReference type="EMBL" id="GGA33339.1"/>
    </source>
</evidence>
<dbReference type="InterPro" id="IPR001478">
    <property type="entry name" value="PDZ"/>
</dbReference>
<dbReference type="PANTHER" id="PTHR10046">
    <property type="entry name" value="ATP DEPENDENT LON PROTEASE FAMILY MEMBER"/>
    <property type="match status" value="1"/>
</dbReference>
<dbReference type="RefSeq" id="WP_188428987.1">
    <property type="nucleotide sequence ID" value="NZ_BMEX01000001.1"/>
</dbReference>
<protein>
    <recommendedName>
        <fullName evidence="1">endopeptidase La</fullName>
        <ecNumber evidence="1">3.4.21.53</ecNumber>
    </recommendedName>
</protein>
<feature type="transmembrane region" description="Helical" evidence="2">
    <location>
        <begin position="12"/>
        <end position="37"/>
    </location>
</feature>
<organism evidence="5 6">
    <name type="scientific">Kroppenstedtia guangzhouensis</name>
    <dbReference type="NCBI Taxonomy" id="1274356"/>
    <lineage>
        <taxon>Bacteria</taxon>
        <taxon>Bacillati</taxon>
        <taxon>Bacillota</taxon>
        <taxon>Bacilli</taxon>
        <taxon>Bacillales</taxon>
        <taxon>Thermoactinomycetaceae</taxon>
        <taxon>Kroppenstedtia</taxon>
    </lineage>
</organism>
<evidence type="ECO:0000256" key="2">
    <source>
        <dbReference type="SAM" id="Phobius"/>
    </source>
</evidence>
<name>A0ABQ1FXF5_9BACL</name>
<dbReference type="Pfam" id="PF13180">
    <property type="entry name" value="PDZ_2"/>
    <property type="match status" value="1"/>
</dbReference>
<feature type="domain" description="Lon proteolytic" evidence="4">
    <location>
        <begin position="238"/>
        <end position="347"/>
    </location>
</feature>
<evidence type="ECO:0000259" key="3">
    <source>
        <dbReference type="PROSITE" id="PS50106"/>
    </source>
</evidence>
<keyword evidence="6" id="KW-1185">Reference proteome</keyword>
<reference evidence="6" key="1">
    <citation type="journal article" date="2019" name="Int. J. Syst. Evol. Microbiol.">
        <title>The Global Catalogue of Microorganisms (GCM) 10K type strain sequencing project: providing services to taxonomists for standard genome sequencing and annotation.</title>
        <authorList>
            <consortium name="The Broad Institute Genomics Platform"/>
            <consortium name="The Broad Institute Genome Sequencing Center for Infectious Disease"/>
            <person name="Wu L."/>
            <person name="Ma J."/>
        </authorList>
    </citation>
    <scope>NUCLEOTIDE SEQUENCE [LARGE SCALE GENOMIC DNA]</scope>
    <source>
        <strain evidence="6">CGMCC 1.12404</strain>
    </source>
</reference>